<name>L0A0M8_DEIPD</name>
<gene>
    <name evidence="7" type="ordered locus">Deipe_0996</name>
</gene>
<dbReference type="PATRIC" id="fig|937777.3.peg.997"/>
<dbReference type="GO" id="GO:0016020">
    <property type="term" value="C:membrane"/>
    <property type="evidence" value="ECO:0007669"/>
    <property type="project" value="UniProtKB-SubCell"/>
</dbReference>
<evidence type="ECO:0000256" key="5">
    <source>
        <dbReference type="ARBA" id="ARBA00023136"/>
    </source>
</evidence>
<organism evidence="7 8">
    <name type="scientific">Deinococcus peraridilitoris (strain DSM 19664 / LMG 22246 / CIP 109416 / KR-200)</name>
    <dbReference type="NCBI Taxonomy" id="937777"/>
    <lineage>
        <taxon>Bacteria</taxon>
        <taxon>Thermotogati</taxon>
        <taxon>Deinococcota</taxon>
        <taxon>Deinococci</taxon>
        <taxon>Deinococcales</taxon>
        <taxon>Deinococcaceae</taxon>
        <taxon>Deinococcus</taxon>
    </lineage>
</organism>
<comment type="similarity">
    <text evidence="2">Belongs to the autoinducer-2 exporter (AI-2E) (TC 2.A.86) family.</text>
</comment>
<evidence type="ECO:0000256" key="4">
    <source>
        <dbReference type="ARBA" id="ARBA00022989"/>
    </source>
</evidence>
<reference evidence="8" key="1">
    <citation type="submission" date="2012-03" db="EMBL/GenBank/DDBJ databases">
        <title>Complete sequence of chromosome of Deinococcus peraridilitoris DSM 19664.</title>
        <authorList>
            <person name="Lucas S."/>
            <person name="Copeland A."/>
            <person name="Lapidus A."/>
            <person name="Glavina del Rio T."/>
            <person name="Dalin E."/>
            <person name="Tice H."/>
            <person name="Bruce D."/>
            <person name="Goodwin L."/>
            <person name="Pitluck S."/>
            <person name="Peters L."/>
            <person name="Mikhailova N."/>
            <person name="Lu M."/>
            <person name="Kyrpides N."/>
            <person name="Mavromatis K."/>
            <person name="Ivanova N."/>
            <person name="Brettin T."/>
            <person name="Detter J.C."/>
            <person name="Han C."/>
            <person name="Larimer F."/>
            <person name="Land M."/>
            <person name="Hauser L."/>
            <person name="Markowitz V."/>
            <person name="Cheng J.-F."/>
            <person name="Hugenholtz P."/>
            <person name="Woyke T."/>
            <person name="Wu D."/>
            <person name="Pukall R."/>
            <person name="Steenblock K."/>
            <person name="Brambilla E."/>
            <person name="Klenk H.-P."/>
            <person name="Eisen J.A."/>
        </authorList>
    </citation>
    <scope>NUCLEOTIDE SEQUENCE [LARGE SCALE GENOMIC DNA]</scope>
    <source>
        <strain evidence="8">DSM 19664 / LMG 22246 / CIP 109416 / KR-200</strain>
    </source>
</reference>
<dbReference type="AlphaFoldDB" id="L0A0M8"/>
<evidence type="ECO:0000313" key="7">
    <source>
        <dbReference type="EMBL" id="AFZ66560.1"/>
    </source>
</evidence>
<dbReference type="RefSeq" id="WP_015234870.1">
    <property type="nucleotide sequence ID" value="NC_019793.1"/>
</dbReference>
<protein>
    <submittedName>
        <fullName evidence="7">Putative permease</fullName>
    </submittedName>
</protein>
<dbReference type="InterPro" id="IPR002549">
    <property type="entry name" value="AI-2E-like"/>
</dbReference>
<dbReference type="OrthoDB" id="9793390at2"/>
<feature type="transmembrane region" description="Helical" evidence="6">
    <location>
        <begin position="221"/>
        <end position="239"/>
    </location>
</feature>
<dbReference type="Pfam" id="PF01594">
    <property type="entry name" value="AI-2E_transport"/>
    <property type="match status" value="1"/>
</dbReference>
<dbReference type="eggNOG" id="COG0628">
    <property type="taxonomic scope" value="Bacteria"/>
</dbReference>
<evidence type="ECO:0000256" key="3">
    <source>
        <dbReference type="ARBA" id="ARBA00022692"/>
    </source>
</evidence>
<dbReference type="EMBL" id="CP003382">
    <property type="protein sequence ID" value="AFZ66560.1"/>
    <property type="molecule type" value="Genomic_DNA"/>
</dbReference>
<keyword evidence="3 6" id="KW-0812">Transmembrane</keyword>
<dbReference type="Proteomes" id="UP000010467">
    <property type="component" value="Chromosome"/>
</dbReference>
<feature type="transmembrane region" description="Helical" evidence="6">
    <location>
        <begin position="12"/>
        <end position="36"/>
    </location>
</feature>
<feature type="transmembrane region" description="Helical" evidence="6">
    <location>
        <begin position="75"/>
        <end position="98"/>
    </location>
</feature>
<proteinExistence type="inferred from homology"/>
<feature type="transmembrane region" description="Helical" evidence="6">
    <location>
        <begin position="42"/>
        <end position="63"/>
    </location>
</feature>
<feature type="transmembrane region" description="Helical" evidence="6">
    <location>
        <begin position="319"/>
        <end position="345"/>
    </location>
</feature>
<evidence type="ECO:0000313" key="8">
    <source>
        <dbReference type="Proteomes" id="UP000010467"/>
    </source>
</evidence>
<accession>L0A0M8</accession>
<evidence type="ECO:0000256" key="6">
    <source>
        <dbReference type="SAM" id="Phobius"/>
    </source>
</evidence>
<evidence type="ECO:0000256" key="2">
    <source>
        <dbReference type="ARBA" id="ARBA00009773"/>
    </source>
</evidence>
<sequence>MSQPGPFGQQRPQIIIVNLVPAALTVLGLLALYNFFGLVRGPLLVIVLATLLAAAINPIVIWLEERLNIARGLAAGLTVLLALTVIIGTSVLVLPLLISQLVNFFTGLSFDLDLLEDRFDTWLERFPFLQPLIEDDILAQVGEQAVGIASGALSQTLSVTASLLTSFAFAVIALILILFTLARPGPLVQGLLGAIPQGYRQRTKNVAERVLQQLGAWGRSVLLVMLIVGVVMGLGLYLLGVENWLLYGVLAALGELIPNIGPILAVLPPVLFTLAEDPDKALWVALLALVVQQLESHVLTPFVLGGAAHMHPVSVTVGVLIFGSVFGVIGAFLTVPFMIILKAVYEEFYLAGQRQVSEQEALEVVGEHSESGK</sequence>
<keyword evidence="5 6" id="KW-0472">Membrane</keyword>
<dbReference type="GO" id="GO:0055085">
    <property type="term" value="P:transmembrane transport"/>
    <property type="evidence" value="ECO:0007669"/>
    <property type="project" value="TreeGrafter"/>
</dbReference>
<dbReference type="KEGG" id="dpd:Deipe_0996"/>
<feature type="transmembrane region" description="Helical" evidence="6">
    <location>
        <begin position="245"/>
        <end position="274"/>
    </location>
</feature>
<keyword evidence="4 6" id="KW-1133">Transmembrane helix</keyword>
<comment type="subcellular location">
    <subcellularLocation>
        <location evidence="1">Membrane</location>
        <topology evidence="1">Multi-pass membrane protein</topology>
    </subcellularLocation>
</comment>
<evidence type="ECO:0000256" key="1">
    <source>
        <dbReference type="ARBA" id="ARBA00004141"/>
    </source>
</evidence>
<dbReference type="HOGENOM" id="CLU_031275_8_1_0"/>
<dbReference type="STRING" id="937777.Deipe_0996"/>
<feature type="transmembrane region" description="Helical" evidence="6">
    <location>
        <begin position="281"/>
        <end position="299"/>
    </location>
</feature>
<dbReference type="PANTHER" id="PTHR21716">
    <property type="entry name" value="TRANSMEMBRANE PROTEIN"/>
    <property type="match status" value="1"/>
</dbReference>
<dbReference type="PANTHER" id="PTHR21716:SF62">
    <property type="entry name" value="TRANSPORT PROTEIN YDBI-RELATED"/>
    <property type="match status" value="1"/>
</dbReference>
<keyword evidence="8" id="KW-1185">Reference proteome</keyword>
<feature type="transmembrane region" description="Helical" evidence="6">
    <location>
        <begin position="163"/>
        <end position="182"/>
    </location>
</feature>